<accession>A0A212LUF0</accession>
<gene>
    <name evidence="5" type="ORF">KL86SPO_31198</name>
</gene>
<keyword evidence="3" id="KW-0411">Iron-sulfur</keyword>
<dbReference type="Pfam" id="PF01077">
    <property type="entry name" value="NIR_SIR"/>
    <property type="match status" value="1"/>
</dbReference>
<dbReference type="InterPro" id="IPR045854">
    <property type="entry name" value="NO2/SO3_Rdtase_4Fe4S_sf"/>
</dbReference>
<dbReference type="AlphaFoldDB" id="A0A212LUF0"/>
<proteinExistence type="predicted"/>
<evidence type="ECO:0000256" key="3">
    <source>
        <dbReference type="ARBA" id="ARBA00023014"/>
    </source>
</evidence>
<dbReference type="GO" id="GO:0020037">
    <property type="term" value="F:heme binding"/>
    <property type="evidence" value="ECO:0007669"/>
    <property type="project" value="InterPro"/>
</dbReference>
<evidence type="ECO:0000256" key="2">
    <source>
        <dbReference type="ARBA" id="ARBA00023004"/>
    </source>
</evidence>
<dbReference type="GO" id="GO:0046872">
    <property type="term" value="F:metal ion binding"/>
    <property type="evidence" value="ECO:0007669"/>
    <property type="project" value="UniProtKB-KW"/>
</dbReference>
<sequence length="79" mass="8973">MHIHKQGYSLYIGGKIGRKPILGNKIFAVIPEQEAISHIEIVLHVYNQLAYKNERIGDVINRIGLNSFLQEILQHVPEG</sequence>
<evidence type="ECO:0000256" key="1">
    <source>
        <dbReference type="ARBA" id="ARBA00022723"/>
    </source>
</evidence>
<dbReference type="Gene3D" id="3.30.413.10">
    <property type="entry name" value="Sulfite Reductase Hemoprotein, domain 1"/>
    <property type="match status" value="1"/>
</dbReference>
<dbReference type="GO" id="GO:0016491">
    <property type="term" value="F:oxidoreductase activity"/>
    <property type="evidence" value="ECO:0007669"/>
    <property type="project" value="InterPro"/>
</dbReference>
<dbReference type="EMBL" id="FMJE01000003">
    <property type="protein sequence ID" value="SCM81019.1"/>
    <property type="molecule type" value="Genomic_DNA"/>
</dbReference>
<organism evidence="5">
    <name type="scientific">uncultured Sporomusa sp</name>
    <dbReference type="NCBI Taxonomy" id="307249"/>
    <lineage>
        <taxon>Bacteria</taxon>
        <taxon>Bacillati</taxon>
        <taxon>Bacillota</taxon>
        <taxon>Negativicutes</taxon>
        <taxon>Selenomonadales</taxon>
        <taxon>Sporomusaceae</taxon>
        <taxon>Sporomusa</taxon>
        <taxon>environmental samples</taxon>
    </lineage>
</organism>
<protein>
    <submittedName>
        <fullName evidence="5">Nitrite and sulphite reductase 4Fe-4S region</fullName>
    </submittedName>
</protein>
<dbReference type="InterPro" id="IPR006067">
    <property type="entry name" value="NO2/SO3_Rdtase_4Fe4S_dom"/>
</dbReference>
<evidence type="ECO:0000313" key="5">
    <source>
        <dbReference type="EMBL" id="SCM81019.1"/>
    </source>
</evidence>
<evidence type="ECO:0000259" key="4">
    <source>
        <dbReference type="Pfam" id="PF01077"/>
    </source>
</evidence>
<dbReference type="RefSeq" id="WP_288184167.1">
    <property type="nucleotide sequence ID" value="NZ_LT608335.1"/>
</dbReference>
<keyword evidence="2" id="KW-0408">Iron</keyword>
<dbReference type="GO" id="GO:0051536">
    <property type="term" value="F:iron-sulfur cluster binding"/>
    <property type="evidence" value="ECO:0007669"/>
    <property type="project" value="UniProtKB-KW"/>
</dbReference>
<feature type="domain" description="Nitrite/sulphite reductase 4Fe-4S" evidence="4">
    <location>
        <begin position="5"/>
        <end position="76"/>
    </location>
</feature>
<keyword evidence="1" id="KW-0479">Metal-binding</keyword>
<name>A0A212LUF0_9FIRM</name>
<dbReference type="SUPFAM" id="SSF56014">
    <property type="entry name" value="Nitrite and sulphite reductase 4Fe-4S domain-like"/>
    <property type="match status" value="1"/>
</dbReference>
<reference evidence="5" key="1">
    <citation type="submission" date="2016-08" db="EMBL/GenBank/DDBJ databases">
        <authorList>
            <person name="Seilhamer J.J."/>
        </authorList>
    </citation>
    <scope>NUCLEOTIDE SEQUENCE</scope>
    <source>
        <strain evidence="5">86</strain>
    </source>
</reference>